<organism evidence="2 3">
    <name type="scientific">Kitasatospora nipponensis</name>
    <dbReference type="NCBI Taxonomy" id="258049"/>
    <lineage>
        <taxon>Bacteria</taxon>
        <taxon>Bacillati</taxon>
        <taxon>Actinomycetota</taxon>
        <taxon>Actinomycetes</taxon>
        <taxon>Kitasatosporales</taxon>
        <taxon>Streptomycetaceae</taxon>
        <taxon>Kitasatospora</taxon>
    </lineage>
</organism>
<evidence type="ECO:0000256" key="1">
    <source>
        <dbReference type="SAM" id="MobiDB-lite"/>
    </source>
</evidence>
<feature type="region of interest" description="Disordered" evidence="1">
    <location>
        <begin position="102"/>
        <end position="130"/>
    </location>
</feature>
<dbReference type="RefSeq" id="WP_344444080.1">
    <property type="nucleotide sequence ID" value="NZ_BAAALF010000099.1"/>
</dbReference>
<dbReference type="Proteomes" id="UP001500037">
    <property type="component" value="Unassembled WGS sequence"/>
</dbReference>
<dbReference type="EMBL" id="BAAALF010000099">
    <property type="protein sequence ID" value="GAA1252254.1"/>
    <property type="molecule type" value="Genomic_DNA"/>
</dbReference>
<accession>A0ABP4H6T1</accession>
<evidence type="ECO:0000313" key="2">
    <source>
        <dbReference type="EMBL" id="GAA1252254.1"/>
    </source>
</evidence>
<keyword evidence="3" id="KW-1185">Reference proteome</keyword>
<name>A0ABP4H6T1_9ACTN</name>
<gene>
    <name evidence="2" type="ORF">GCM10009665_48710</name>
</gene>
<proteinExistence type="predicted"/>
<evidence type="ECO:0000313" key="3">
    <source>
        <dbReference type="Proteomes" id="UP001500037"/>
    </source>
</evidence>
<sequence>MPDVPSLLESVDRLADRFRAMPQSRLLAAVPGHPSRAAAALALADQLARAAQLLEEGAGAPARQVPDVGVFAVGDQIAVAGHDLAAALAAELADGPNAGVTNAGVTNGGVTNGGTRSAGTRSAGTPNGARPSADVLLAEAVAAVDAVEKLCS</sequence>
<protein>
    <submittedName>
        <fullName evidence="2">Uncharacterized protein</fullName>
    </submittedName>
</protein>
<reference evidence="3" key="1">
    <citation type="journal article" date="2019" name="Int. J. Syst. Evol. Microbiol.">
        <title>The Global Catalogue of Microorganisms (GCM) 10K type strain sequencing project: providing services to taxonomists for standard genome sequencing and annotation.</title>
        <authorList>
            <consortium name="The Broad Institute Genomics Platform"/>
            <consortium name="The Broad Institute Genome Sequencing Center for Infectious Disease"/>
            <person name="Wu L."/>
            <person name="Ma J."/>
        </authorList>
    </citation>
    <scope>NUCLEOTIDE SEQUENCE [LARGE SCALE GENOMIC DNA]</scope>
    <source>
        <strain evidence="3">JCM 13004</strain>
    </source>
</reference>
<comment type="caution">
    <text evidence="2">The sequence shown here is derived from an EMBL/GenBank/DDBJ whole genome shotgun (WGS) entry which is preliminary data.</text>
</comment>